<dbReference type="InterPro" id="IPR003593">
    <property type="entry name" value="AAA+_ATPase"/>
</dbReference>
<feature type="domain" description="AAA+ ATPase" evidence="2">
    <location>
        <begin position="283"/>
        <end position="541"/>
    </location>
</feature>
<dbReference type="OrthoDB" id="10575at2157"/>
<protein>
    <submittedName>
        <fullName evidence="3">ATPase AAA</fullName>
    </submittedName>
</protein>
<dbReference type="AlphaFoldDB" id="A0A031LL54"/>
<proteinExistence type="predicted"/>
<evidence type="ECO:0000313" key="3">
    <source>
        <dbReference type="EMBL" id="EZQ04757.1"/>
    </source>
</evidence>
<dbReference type="InterPro" id="IPR002789">
    <property type="entry name" value="HerA_central"/>
</dbReference>
<accession>A0A031LL54</accession>
<dbReference type="CDD" id="cd01127">
    <property type="entry name" value="TrwB_TraG_TraD_VirD4"/>
    <property type="match status" value="1"/>
</dbReference>
<keyword evidence="1" id="KW-0812">Transmembrane</keyword>
<dbReference type="STRING" id="1160895.CM19_08565"/>
<dbReference type="Gene3D" id="3.40.50.300">
    <property type="entry name" value="P-loop containing nucleotide triphosphate hydrolases"/>
    <property type="match status" value="2"/>
</dbReference>
<sequence>MDQEKIYPIIMLSIGIILVIILRNFFLLAVVVAAILIILIKFRYQIVQFKLFNIIRKILKIKRKNTDIEPEIGDGYFKTSNEFIGVILIYDIPLDYKDLNDSSLKSSIVSFHKIIQTGDQVDILFRKRYVEQNKFKNSLLNKAQNLRVLIENDPSNTRAKKELDIVSFILDRMSEGEPPFRYEVYLLVHADSRAKAIELSNVILRGLSGLNIGARLAKTDEIKRILFFDKCKCNKISIPSRISFISPFSIPKLPSFEMRNDGIVLGVDMENNTLVSWNFDTLENQHVIVVGPTGSGKTEFLINLGLQLIYFRKIAIVFFDIKGDIKERLKRRNIRFKLLNPISQGISLLNLQGLSSTTRSLQIERILVNSFNLDRIYASALYKAVSSALGDIERNVVSQISWDYVEDKAKEIMDNISFLMISEIIDIVKSLDNGGNLVELIKPGINIIDLTQIKNEVMRRIVIYSIINDIYNKFSKSVDTGLKVGLVIDEAWTVLKSEKVDYPIIADLVKRGRGHGISVFLATQNIEDLGDIRDVYLDNAGLLVAMNNGDKNFWENTVRRLVNVSHEEISNKLAFLGRGEALIRFIGDPRPVIVKLFSMIDSRSS</sequence>
<dbReference type="SUPFAM" id="SSF52540">
    <property type="entry name" value="P-loop containing nucleoside triphosphate hydrolases"/>
    <property type="match status" value="1"/>
</dbReference>
<keyword evidence="1" id="KW-1133">Transmembrane helix</keyword>
<evidence type="ECO:0000259" key="2">
    <source>
        <dbReference type="SMART" id="SM00382"/>
    </source>
</evidence>
<dbReference type="PANTHER" id="PTHR30121">
    <property type="entry name" value="UNCHARACTERIZED PROTEIN YJGR-RELATED"/>
    <property type="match status" value="1"/>
</dbReference>
<dbReference type="Pfam" id="PF01935">
    <property type="entry name" value="DUF87"/>
    <property type="match status" value="1"/>
</dbReference>
<dbReference type="InterPro" id="IPR027417">
    <property type="entry name" value="P-loop_NTPase"/>
</dbReference>
<name>A0A031LL54_9CREN</name>
<keyword evidence="1" id="KW-0472">Membrane</keyword>
<dbReference type="InterPro" id="IPR053657">
    <property type="entry name" value="Ced-DNA_import"/>
</dbReference>
<evidence type="ECO:0000256" key="1">
    <source>
        <dbReference type="SAM" id="Phobius"/>
    </source>
</evidence>
<dbReference type="NCBIfam" id="NF041017">
    <property type="entry name" value="DNA_import_CedB"/>
    <property type="match status" value="1"/>
</dbReference>
<keyword evidence="4" id="KW-1185">Reference proteome</keyword>
<evidence type="ECO:0000313" key="4">
    <source>
        <dbReference type="Proteomes" id="UP000024332"/>
    </source>
</evidence>
<dbReference type="SMART" id="SM00382">
    <property type="entry name" value="AAA"/>
    <property type="match status" value="1"/>
</dbReference>
<dbReference type="Proteomes" id="UP000024332">
    <property type="component" value="Unassembled WGS sequence"/>
</dbReference>
<dbReference type="PANTHER" id="PTHR30121:SF6">
    <property type="entry name" value="SLR6007 PROTEIN"/>
    <property type="match status" value="1"/>
</dbReference>
<feature type="transmembrane region" description="Helical" evidence="1">
    <location>
        <begin position="6"/>
        <end position="39"/>
    </location>
</feature>
<comment type="caution">
    <text evidence="3">The sequence shown here is derived from an EMBL/GenBank/DDBJ whole genome shotgun (WGS) entry which is preliminary data.</text>
</comment>
<dbReference type="InterPro" id="IPR051162">
    <property type="entry name" value="T4SS_component"/>
</dbReference>
<organism evidence="3 4">
    <name type="scientific">Candidatus Acidianus copahuensis</name>
    <dbReference type="NCBI Taxonomy" id="1160895"/>
    <lineage>
        <taxon>Archaea</taxon>
        <taxon>Thermoproteota</taxon>
        <taxon>Thermoprotei</taxon>
        <taxon>Sulfolobales</taxon>
        <taxon>Sulfolobaceae</taxon>
        <taxon>Acidianus</taxon>
    </lineage>
</organism>
<reference evidence="3 4" key="1">
    <citation type="submission" date="2014-03" db="EMBL/GenBank/DDBJ databases">
        <title>Draft genome sequence of the novel thermoacidophilic archaea Acidianus copahuensis ALE1 strain, isolated from Copahue volcanic area in Neuquen Argentina.</title>
        <authorList>
            <person name="Urbieta M.S."/>
            <person name="Rascovan N."/>
            <person name="Castro C."/>
            <person name="Revale S."/>
            <person name="Giaveno M.A."/>
            <person name="Vazquez M.P."/>
            <person name="Donati E.R."/>
        </authorList>
    </citation>
    <scope>NUCLEOTIDE SEQUENCE [LARGE SCALE GENOMIC DNA]</scope>
    <source>
        <strain evidence="3 4">ALE1</strain>
    </source>
</reference>
<dbReference type="EMBL" id="JFZT01000045">
    <property type="protein sequence ID" value="EZQ04757.1"/>
    <property type="molecule type" value="Genomic_DNA"/>
</dbReference>
<gene>
    <name evidence="3" type="ORF">CM19_08565</name>
</gene>